<organism evidence="1">
    <name type="scientific">marine sediment metagenome</name>
    <dbReference type="NCBI Taxonomy" id="412755"/>
    <lineage>
        <taxon>unclassified sequences</taxon>
        <taxon>metagenomes</taxon>
        <taxon>ecological metagenomes</taxon>
    </lineage>
</organism>
<reference evidence="1" key="1">
    <citation type="journal article" date="2014" name="Front. Microbiol.">
        <title>High frequency of phylogenetically diverse reductive dehalogenase-homologous genes in deep subseafloor sedimentary metagenomes.</title>
        <authorList>
            <person name="Kawai M."/>
            <person name="Futagami T."/>
            <person name="Toyoda A."/>
            <person name="Takaki Y."/>
            <person name="Nishi S."/>
            <person name="Hori S."/>
            <person name="Arai W."/>
            <person name="Tsubouchi T."/>
            <person name="Morono Y."/>
            <person name="Uchiyama I."/>
            <person name="Ito T."/>
            <person name="Fujiyama A."/>
            <person name="Inagaki F."/>
            <person name="Takami H."/>
        </authorList>
    </citation>
    <scope>NUCLEOTIDE SEQUENCE</scope>
    <source>
        <strain evidence="1">Expedition CK06-06</strain>
    </source>
</reference>
<comment type="caution">
    <text evidence="1">The sequence shown here is derived from an EMBL/GenBank/DDBJ whole genome shotgun (WGS) entry which is preliminary data.</text>
</comment>
<accession>X1BUW6</accession>
<evidence type="ECO:0000313" key="1">
    <source>
        <dbReference type="EMBL" id="GAG98860.1"/>
    </source>
</evidence>
<dbReference type="EMBL" id="BART01022636">
    <property type="protein sequence ID" value="GAG98860.1"/>
    <property type="molecule type" value="Genomic_DNA"/>
</dbReference>
<proteinExistence type="predicted"/>
<gene>
    <name evidence="1" type="ORF">S01H4_41397</name>
</gene>
<protein>
    <submittedName>
        <fullName evidence="1">Uncharacterized protein</fullName>
    </submittedName>
</protein>
<dbReference type="AlphaFoldDB" id="X1BUW6"/>
<sequence>MSFTYNNVKQAVQFIEAIKKKIVNLNINLTMDNVRMKINIELSGPRDLQRLATFLIQDLFKEILKKEIS</sequence>
<name>X1BUW6_9ZZZZ</name>